<dbReference type="InterPro" id="IPR031662">
    <property type="entry name" value="GTP-binding_2"/>
</dbReference>
<keyword evidence="2" id="KW-0342">GTP-binding</keyword>
<dbReference type="Gene3D" id="3.10.20.30">
    <property type="match status" value="1"/>
</dbReference>
<dbReference type="CDD" id="cd01896">
    <property type="entry name" value="DRG"/>
    <property type="match status" value="1"/>
</dbReference>
<dbReference type="GO" id="GO:0003924">
    <property type="term" value="F:GTPase activity"/>
    <property type="evidence" value="ECO:0007669"/>
    <property type="project" value="InterPro"/>
</dbReference>
<evidence type="ECO:0000256" key="2">
    <source>
        <dbReference type="ARBA" id="ARBA00023134"/>
    </source>
</evidence>
<evidence type="ECO:0000259" key="3">
    <source>
        <dbReference type="PROSITE" id="PS51710"/>
    </source>
</evidence>
<dbReference type="InterPro" id="IPR027417">
    <property type="entry name" value="P-loop_NTPase"/>
</dbReference>
<evidence type="ECO:0000256" key="1">
    <source>
        <dbReference type="ARBA" id="ARBA00022741"/>
    </source>
</evidence>
<dbReference type="InterPro" id="IPR012676">
    <property type="entry name" value="TGS-like"/>
</dbReference>
<organism evidence="4 5">
    <name type="scientific">Steccherinum ochraceum</name>
    <dbReference type="NCBI Taxonomy" id="92696"/>
    <lineage>
        <taxon>Eukaryota</taxon>
        <taxon>Fungi</taxon>
        <taxon>Dikarya</taxon>
        <taxon>Basidiomycota</taxon>
        <taxon>Agaricomycotina</taxon>
        <taxon>Agaricomycetes</taxon>
        <taxon>Polyporales</taxon>
        <taxon>Steccherinaceae</taxon>
        <taxon>Steccherinum</taxon>
    </lineage>
</organism>
<name>A0A4R0RS27_9APHY</name>
<dbReference type="Proteomes" id="UP000292702">
    <property type="component" value="Unassembled WGS sequence"/>
</dbReference>
<dbReference type="FunFam" id="3.40.50.300:FF:000740">
    <property type="entry name" value="Putative GTP-binding protein 1"/>
    <property type="match status" value="1"/>
</dbReference>
<feature type="domain" description="OBG-type G" evidence="3">
    <location>
        <begin position="60"/>
        <end position="285"/>
    </location>
</feature>
<reference evidence="4 5" key="1">
    <citation type="submission" date="2018-11" db="EMBL/GenBank/DDBJ databases">
        <title>Genome assembly of Steccherinum ochraceum LE-BIN_3174, the white-rot fungus of the Steccherinaceae family (The Residual Polyporoid clade, Polyporales, Basidiomycota).</title>
        <authorList>
            <person name="Fedorova T.V."/>
            <person name="Glazunova O.A."/>
            <person name="Landesman E.O."/>
            <person name="Moiseenko K.V."/>
            <person name="Psurtseva N.V."/>
            <person name="Savinova O.S."/>
            <person name="Shakhova N.V."/>
            <person name="Tyazhelova T.V."/>
            <person name="Vasina D.V."/>
        </authorList>
    </citation>
    <scope>NUCLEOTIDE SEQUENCE [LARGE SCALE GENOMIC DNA]</scope>
    <source>
        <strain evidence="4 5">LE-BIN_3174</strain>
    </source>
</reference>
<dbReference type="PRINTS" id="PR00326">
    <property type="entry name" value="GTP1OBG"/>
</dbReference>
<evidence type="ECO:0000313" key="5">
    <source>
        <dbReference type="Proteomes" id="UP000292702"/>
    </source>
</evidence>
<dbReference type="PROSITE" id="PS00905">
    <property type="entry name" value="GTP1_OBG"/>
    <property type="match status" value="1"/>
</dbReference>
<sequence>MGIVEKIKEIEEEMARTQKNKYHLGTLKAKLAKYRAQLLEPTGKSGGAGTGFDVQKSGDARVALIGFPSVGKSTLLSKCTHTVSETAAYEFTTLTAIPGVIEYQGARIQLLDLPGIVEGASQGRGRGRQVVSTAKTADLILIMMDATKSDEQRRLLEYELDAVGIRLNKQRPDVVFKRKTTGGITLNITVRLTKTDEKTIRSILASYKLHNCDVMIREDITTDEFIDVLIGTRKYMPCLYVYNKIDAISMEQLDKLARTDHTVVISCEMSLNLDYLIERIWAELGLVKVYTKKRGAHPDLNDPICLRKGATIEGVCVGVHRSLVTNFRYALVWVSHLPLSKSDTGLFNCHCQGKSSKFAPHAQKVGLSHLVQDEDVVSIFTK</sequence>
<dbReference type="STRING" id="92696.A0A4R0RS27"/>
<dbReference type="SUPFAM" id="SSF81271">
    <property type="entry name" value="TGS-like"/>
    <property type="match status" value="1"/>
</dbReference>
<dbReference type="PROSITE" id="PS51710">
    <property type="entry name" value="G_OBG"/>
    <property type="match status" value="1"/>
</dbReference>
<dbReference type="InterPro" id="IPR004095">
    <property type="entry name" value="TGS"/>
</dbReference>
<dbReference type="AlphaFoldDB" id="A0A4R0RS27"/>
<evidence type="ECO:0000313" key="4">
    <source>
        <dbReference type="EMBL" id="TCD70636.1"/>
    </source>
</evidence>
<dbReference type="GO" id="GO:0005525">
    <property type="term" value="F:GTP binding"/>
    <property type="evidence" value="ECO:0007669"/>
    <property type="project" value="UniProtKB-KW"/>
</dbReference>
<dbReference type="SUPFAM" id="SSF52540">
    <property type="entry name" value="P-loop containing nucleoside triphosphate hydrolases"/>
    <property type="match status" value="1"/>
</dbReference>
<comment type="caution">
    <text evidence="4">The sequence shown here is derived from an EMBL/GenBank/DDBJ whole genome shotgun (WGS) entry which is preliminary data.</text>
</comment>
<dbReference type="Pfam" id="PF01926">
    <property type="entry name" value="MMR_HSR1"/>
    <property type="match status" value="1"/>
</dbReference>
<keyword evidence="1" id="KW-0547">Nucleotide-binding</keyword>
<gene>
    <name evidence="4" type="primary">DRG2</name>
    <name evidence="4" type="ORF">EIP91_002355</name>
</gene>
<accession>A0A4R0RS27</accession>
<dbReference type="Pfam" id="PF02824">
    <property type="entry name" value="TGS"/>
    <property type="match status" value="1"/>
</dbReference>
<dbReference type="InterPro" id="IPR005225">
    <property type="entry name" value="Small_GTP-bd"/>
</dbReference>
<dbReference type="Gene3D" id="6.10.140.1070">
    <property type="match status" value="2"/>
</dbReference>
<dbReference type="PANTHER" id="PTHR43127">
    <property type="entry name" value="DEVELOPMENTALLY-REGULATED GTP-BINDING PROTEIN 2"/>
    <property type="match status" value="1"/>
</dbReference>
<dbReference type="InterPro" id="IPR045001">
    <property type="entry name" value="DRG"/>
</dbReference>
<dbReference type="NCBIfam" id="TIGR00231">
    <property type="entry name" value="small_GTP"/>
    <property type="match status" value="1"/>
</dbReference>
<dbReference type="InterPro" id="IPR012675">
    <property type="entry name" value="Beta-grasp_dom_sf"/>
</dbReference>
<keyword evidence="5" id="KW-1185">Reference proteome</keyword>
<dbReference type="Pfam" id="PF16897">
    <property type="entry name" value="MMR_HSR1_Xtn"/>
    <property type="match status" value="1"/>
</dbReference>
<dbReference type="InterPro" id="IPR006073">
    <property type="entry name" value="GTP-bd"/>
</dbReference>
<proteinExistence type="predicted"/>
<protein>
    <submittedName>
        <fullName evidence="4">Developmentally-regulated GTP-binding protein 2</fullName>
    </submittedName>
</protein>
<dbReference type="OrthoDB" id="603at2759"/>
<dbReference type="InterPro" id="IPR006074">
    <property type="entry name" value="GTP1-OBG_CS"/>
</dbReference>
<dbReference type="EMBL" id="RWJN01000017">
    <property type="protein sequence ID" value="TCD70636.1"/>
    <property type="molecule type" value="Genomic_DNA"/>
</dbReference>
<dbReference type="InterPro" id="IPR031167">
    <property type="entry name" value="G_OBG"/>
</dbReference>